<evidence type="ECO:0000313" key="1">
    <source>
        <dbReference type="EMBL" id="BCR36824.1"/>
    </source>
</evidence>
<dbReference type="EMBL" id="AP024412">
    <property type="protein sequence ID" value="BCR36824.1"/>
    <property type="molecule type" value="Genomic_DNA"/>
</dbReference>
<protein>
    <recommendedName>
        <fullName evidence="3">NHL repeat-containing protein</fullName>
    </recommendedName>
</protein>
<dbReference type="SMART" id="SM00028">
    <property type="entry name" value="TPR"/>
    <property type="match status" value="2"/>
</dbReference>
<organism evidence="1 2">
    <name type="scientific">Mariniplasma anaerobium</name>
    <dbReference type="NCBI Taxonomy" id="2735436"/>
    <lineage>
        <taxon>Bacteria</taxon>
        <taxon>Bacillati</taxon>
        <taxon>Mycoplasmatota</taxon>
        <taxon>Mollicutes</taxon>
        <taxon>Acholeplasmatales</taxon>
        <taxon>Acholeplasmataceae</taxon>
        <taxon>Mariniplasma</taxon>
    </lineage>
</organism>
<dbReference type="InterPro" id="IPR019734">
    <property type="entry name" value="TPR_rpt"/>
</dbReference>
<accession>A0A7U9TL71</accession>
<dbReference type="InterPro" id="IPR011990">
    <property type="entry name" value="TPR-like_helical_dom_sf"/>
</dbReference>
<keyword evidence="2" id="KW-1185">Reference proteome</keyword>
<proteinExistence type="predicted"/>
<reference evidence="1" key="1">
    <citation type="submission" date="2021-01" db="EMBL/GenBank/DDBJ databases">
        <title>Draft genome sequence of Acholeplasmataceae bacterium strain Mahy22.</title>
        <authorList>
            <person name="Watanabe M."/>
            <person name="Kojima H."/>
            <person name="Fukui M."/>
        </authorList>
    </citation>
    <scope>NUCLEOTIDE SEQUENCE</scope>
    <source>
        <strain evidence="1">Mahy22</strain>
    </source>
</reference>
<name>A0A7U9TL71_9MOLU</name>
<dbReference type="Gene3D" id="2.120.10.30">
    <property type="entry name" value="TolB, C-terminal domain"/>
    <property type="match status" value="1"/>
</dbReference>
<sequence length="490" mass="55636">MKLFMIFSMLITLPVQLSVVRYNYSYYGEVIHSAPGMNFATYFNGNTAGTTFSSPEDIVVFDDVIYMIDSGNNTLYAIDSDFELISQHVSFPISATYQETLESQGETVFDDLTFNSPYGLEVKENAIYVADSGNFRIVKLNHSYEVIDVFDDIKDATFDEINFEPRKITVDGSERMYVVARNVYEGILELDTNGDFNRFTGVNPVSLNPIEIFQRSIMTEEQLAQLQLYLPTEYTNVVMNDKNFIYATSKPADDNAENIIQLINPKGVDVLKRNGYHPPMGDIQYIEGQNNYVIDGPSSLVDIAYTNDGIFTVLDQKRSRLFTYDSEGNLLYINGDEGAQSDKFSEGVSLAYLNDNLLVLDRKARTVIVYQLTDFGAKVNEAIMYHTNGEFAKAAEIWEEVLVLNTNYEIAYNGIGKYYLREGMFKEALEYFNLGHDRYYYSKAYKAYRNDKLKSNFGYIIGGIVLIAGTVIGFKIRSTYKKGGSILYED</sequence>
<gene>
    <name evidence="1" type="ORF">MPAN_017170</name>
</gene>
<dbReference type="Proteomes" id="UP000620133">
    <property type="component" value="Chromosome"/>
</dbReference>
<dbReference type="SUPFAM" id="SSF101898">
    <property type="entry name" value="NHL repeat"/>
    <property type="match status" value="1"/>
</dbReference>
<dbReference type="RefSeq" id="WP_176239466.1">
    <property type="nucleotide sequence ID" value="NZ_AP024412.1"/>
</dbReference>
<dbReference type="Gene3D" id="1.25.40.10">
    <property type="entry name" value="Tetratricopeptide repeat domain"/>
    <property type="match status" value="1"/>
</dbReference>
<dbReference type="SUPFAM" id="SSF48452">
    <property type="entry name" value="TPR-like"/>
    <property type="match status" value="1"/>
</dbReference>
<dbReference type="KEGG" id="manr:MPAN_017170"/>
<dbReference type="AlphaFoldDB" id="A0A7U9TL71"/>
<dbReference type="InterPro" id="IPR011042">
    <property type="entry name" value="6-blade_b-propeller_TolB-like"/>
</dbReference>
<evidence type="ECO:0008006" key="3">
    <source>
        <dbReference type="Google" id="ProtNLM"/>
    </source>
</evidence>
<evidence type="ECO:0000313" key="2">
    <source>
        <dbReference type="Proteomes" id="UP000620133"/>
    </source>
</evidence>